<organism evidence="1">
    <name type="scientific">Timema poppense</name>
    <name type="common">Walking stick</name>
    <dbReference type="NCBI Taxonomy" id="170557"/>
    <lineage>
        <taxon>Eukaryota</taxon>
        <taxon>Metazoa</taxon>
        <taxon>Ecdysozoa</taxon>
        <taxon>Arthropoda</taxon>
        <taxon>Hexapoda</taxon>
        <taxon>Insecta</taxon>
        <taxon>Pterygota</taxon>
        <taxon>Neoptera</taxon>
        <taxon>Polyneoptera</taxon>
        <taxon>Phasmatodea</taxon>
        <taxon>Timematodea</taxon>
        <taxon>Timematoidea</taxon>
        <taxon>Timematidae</taxon>
        <taxon>Timema</taxon>
    </lineage>
</organism>
<dbReference type="CDD" id="cd20804">
    <property type="entry name" value="C1_DGKtheta_typeV_rpt2"/>
    <property type="match status" value="1"/>
</dbReference>
<reference evidence="1" key="1">
    <citation type="submission" date="2020-11" db="EMBL/GenBank/DDBJ databases">
        <authorList>
            <person name="Tran Van P."/>
        </authorList>
    </citation>
    <scope>NUCLEOTIDE SEQUENCE</scope>
</reference>
<dbReference type="AlphaFoldDB" id="A0A7R9CT51"/>
<protein>
    <submittedName>
        <fullName evidence="1">Uncharacterized protein</fullName>
    </submittedName>
</protein>
<accession>A0A7R9CT51</accession>
<name>A0A7R9CT51_TIMPO</name>
<proteinExistence type="predicted"/>
<gene>
    <name evidence="1" type="ORF">TPSB3V08_LOCUS2657</name>
</gene>
<sequence>MIPSCSQEDNSSSRLVVIDISSSLLDPGEGCIPVVRSKLIRSGTGATMCNFVVHDRCLKTVVSPCSSIAATLVKNKLRRELVLPQPVSLGDSVNQKAKEAIRMARPLWKETTKVNNKLGGELLQRLREEARRKRKRYKIYLYPNPVAHCWSEPIHHKRKFCNVCRKRLEDSLSIHCESNAGFLEIRNKSQHRATKLNTQFPNTNINFSGRIAQGVTLVLDWPADDGSIGVRIPQSHYLEMNLIQVNLCKR</sequence>
<evidence type="ECO:0000313" key="1">
    <source>
        <dbReference type="EMBL" id="CAD7400534.1"/>
    </source>
</evidence>
<dbReference type="EMBL" id="OD001081">
    <property type="protein sequence ID" value="CAD7400534.1"/>
    <property type="molecule type" value="Genomic_DNA"/>
</dbReference>